<sequence length="215" mass="24884">MSRKEIIENFIKQSKKQLSLKEISEGTGVPNSTVHKIVKELGYQCVRHQAWNKGLTKENNASLKSMSQKKKMDTGWKHDRETREKISNSLKGKMGTTVLGGIGNSYDYGDDIVNSDYELRVAQLLDEEKLSWNNKDSIKIFNDGGITRMIYLGFYLHEYNIYISVKYHISSEYRRRISLVEKQHGVKVLIVDQMLFRRITYNSIKDVLKNSLQNG</sequence>
<dbReference type="RefSeq" id="YP_009015828.1">
    <property type="nucleotide sequence ID" value="NC_023719.1"/>
</dbReference>
<dbReference type="KEGG" id="vg:18563739"/>
<dbReference type="EMBL" id="JN638751">
    <property type="protein sequence ID" value="AEO93783.1"/>
    <property type="molecule type" value="Genomic_DNA"/>
</dbReference>
<dbReference type="InterPro" id="IPR005471">
    <property type="entry name" value="Tscrpt_reg_IclR_N"/>
</dbReference>
<name>G3MAR6_9CAUD</name>
<feature type="domain" description="HTH iclR-type" evidence="1">
    <location>
        <begin position="12"/>
        <end position="41"/>
    </location>
</feature>
<dbReference type="InterPro" id="IPR036388">
    <property type="entry name" value="WH-like_DNA-bd_sf"/>
</dbReference>
<evidence type="ECO:0000259" key="1">
    <source>
        <dbReference type="Pfam" id="PF09339"/>
    </source>
</evidence>
<dbReference type="GO" id="GO:0003677">
    <property type="term" value="F:DNA binding"/>
    <property type="evidence" value="ECO:0007669"/>
    <property type="project" value="InterPro"/>
</dbReference>
<proteinExistence type="predicted"/>
<protein>
    <submittedName>
        <fullName evidence="2">Gp525</fullName>
    </submittedName>
</protein>
<dbReference type="Proteomes" id="UP000009273">
    <property type="component" value="Segment"/>
</dbReference>
<dbReference type="Pfam" id="PF09339">
    <property type="entry name" value="HTH_IclR"/>
    <property type="match status" value="1"/>
</dbReference>
<gene>
    <name evidence="2" type="primary">525</name>
    <name evidence="2" type="ORF">G_525</name>
</gene>
<dbReference type="GeneID" id="18563739"/>
<evidence type="ECO:0000313" key="3">
    <source>
        <dbReference type="Proteomes" id="UP000009273"/>
    </source>
</evidence>
<reference evidence="2 3" key="1">
    <citation type="submission" date="2011-09" db="EMBL/GenBank/DDBJ databases">
        <authorList>
            <person name="Pope W.H."/>
            <person name="Pedulla M.L."/>
            <person name="Ford M.E."/>
            <person name="Peebles C.L."/>
            <person name="Hatfull G.H."/>
            <person name="Hendrix R.W."/>
        </authorList>
    </citation>
    <scope>NUCLEOTIDE SEQUENCE [LARGE SCALE GENOMIC DNA]</scope>
    <source>
        <strain evidence="2">G</strain>
    </source>
</reference>
<keyword evidence="3" id="KW-1185">Reference proteome</keyword>
<organism evidence="2 3">
    <name type="scientific">Bacillus phage G</name>
    <dbReference type="NCBI Taxonomy" id="2884420"/>
    <lineage>
        <taxon>Viruses</taxon>
        <taxon>Duplodnaviria</taxon>
        <taxon>Heunggongvirae</taxon>
        <taxon>Uroviricota</taxon>
        <taxon>Caudoviricetes</taxon>
        <taxon>Donellivirus</taxon>
        <taxon>Donellivirus gee</taxon>
    </lineage>
</organism>
<accession>G3MAR6</accession>
<dbReference type="Gene3D" id="1.10.10.10">
    <property type="entry name" value="Winged helix-like DNA-binding domain superfamily/Winged helix DNA-binding domain"/>
    <property type="match status" value="1"/>
</dbReference>
<dbReference type="GO" id="GO:0006355">
    <property type="term" value="P:regulation of DNA-templated transcription"/>
    <property type="evidence" value="ECO:0007669"/>
    <property type="project" value="InterPro"/>
</dbReference>
<evidence type="ECO:0000313" key="2">
    <source>
        <dbReference type="EMBL" id="AEO93783.1"/>
    </source>
</evidence>